<organism evidence="1 2">
    <name type="scientific">Limnoglobus roseus</name>
    <dbReference type="NCBI Taxonomy" id="2598579"/>
    <lineage>
        <taxon>Bacteria</taxon>
        <taxon>Pseudomonadati</taxon>
        <taxon>Planctomycetota</taxon>
        <taxon>Planctomycetia</taxon>
        <taxon>Gemmatales</taxon>
        <taxon>Gemmataceae</taxon>
        <taxon>Limnoglobus</taxon>
    </lineage>
</organism>
<gene>
    <name evidence="1" type="ORF">PX52LOC_03566</name>
</gene>
<accession>A0A5C1AF60</accession>
<evidence type="ECO:0000313" key="1">
    <source>
        <dbReference type="EMBL" id="QEL16606.1"/>
    </source>
</evidence>
<dbReference type="AlphaFoldDB" id="A0A5C1AF60"/>
<dbReference type="OrthoDB" id="5515704at2"/>
<dbReference type="EMBL" id="CP042425">
    <property type="protein sequence ID" value="QEL16606.1"/>
    <property type="molecule type" value="Genomic_DNA"/>
</dbReference>
<evidence type="ECO:0000313" key="2">
    <source>
        <dbReference type="Proteomes" id="UP000324974"/>
    </source>
</evidence>
<dbReference type="KEGG" id="lrs:PX52LOC_03566"/>
<dbReference type="Proteomes" id="UP000324974">
    <property type="component" value="Chromosome"/>
</dbReference>
<protein>
    <submittedName>
        <fullName evidence="1">Uncharacterized protein</fullName>
    </submittedName>
</protein>
<keyword evidence="2" id="KW-1185">Reference proteome</keyword>
<sequence>MTPDTLAEATLRRTAADPALVGSRLERHRLTNGWAWPELAANLGTDVHHLAKLSLCAMPREESFAADVNAIAKVGQVSPAALAALLRQVEALRNWDDIQPSGTGFVMAAHRTEPPATDPTDDPAGT</sequence>
<name>A0A5C1AF60_9BACT</name>
<proteinExistence type="predicted"/>
<dbReference type="RefSeq" id="WP_149111314.1">
    <property type="nucleotide sequence ID" value="NZ_CP042425.1"/>
</dbReference>
<reference evidence="2" key="1">
    <citation type="submission" date="2019-08" db="EMBL/GenBank/DDBJ databases">
        <title>Limnoglobus roseus gen. nov., sp. nov., a novel freshwater planctomycete with a giant genome from the family Gemmataceae.</title>
        <authorList>
            <person name="Kulichevskaya I.S."/>
            <person name="Naumoff D.G."/>
            <person name="Miroshnikov K."/>
            <person name="Ivanova A."/>
            <person name="Philippov D.A."/>
            <person name="Hakobyan A."/>
            <person name="Rijpstra I.C."/>
            <person name="Sinninghe Damste J.S."/>
            <person name="Liesack W."/>
            <person name="Dedysh S.N."/>
        </authorList>
    </citation>
    <scope>NUCLEOTIDE SEQUENCE [LARGE SCALE GENOMIC DNA]</scope>
    <source>
        <strain evidence="2">PX52</strain>
    </source>
</reference>